<accession>A0A8I1M5W5</accession>
<evidence type="ECO:0000256" key="1">
    <source>
        <dbReference type="SAM" id="MobiDB-lite"/>
    </source>
</evidence>
<name>A0A8I1M5W5_9PROT</name>
<reference evidence="2" key="1">
    <citation type="submission" date="2020-12" db="EMBL/GenBank/DDBJ databases">
        <title>Oil enriched cultivation method for isolating marine PHA-producing bacteria.</title>
        <authorList>
            <person name="Zheng W."/>
            <person name="Yu S."/>
            <person name="Huang Y."/>
        </authorList>
    </citation>
    <scope>NUCLEOTIDE SEQUENCE</scope>
    <source>
        <strain evidence="2">SY-2-3</strain>
    </source>
</reference>
<dbReference type="RefSeq" id="WP_206926626.1">
    <property type="nucleotide sequence ID" value="NZ_JAEKJW010000001.1"/>
</dbReference>
<comment type="caution">
    <text evidence="2">The sequence shown here is derived from an EMBL/GenBank/DDBJ whole genome shotgun (WGS) entry which is preliminary data.</text>
</comment>
<sequence length="536" mass="57728">MAGFWSMVGLVIKSLITGNDTSGELVETAGDDTASVAEPLCLYAIARFNRPDANAQGGVRPPDPLSDMIARSLADMPESSQIRLDQYFAPNSDAVDAFQAMREAQLNVLNMGRRVDADAVFWGQENHNTGGFDLHLVSDALTSSLYDLMLPLTHSFRQTDHPDVAQALRILLAAQLIFKSRGGEQRLLQISRLTTHLEEFQERINRGEHFEMAGQGVATAYAFGAFVLTETGDRTYCASALRVLEPHIRKTLGAAGETVSEPAKPKARTSSGLLGESSRPQQKEEVVRELRTEDLVAQISDFSKIDARSAALLALYAGLVNWSLIASLKARSGALAIGIWKMLERRFELSMGSPVDRALAICKLAEAMVATGKDAEDAKLVEQGASQYRRALGMINSRAHAPLYAITAYGLAESIVSAAIINDVSIPDAQVVPVFQAALKICGRRDDPYIWGRTMFALATVYLTNGTQDQDVTMLSNARMGFSQSYEAFVDAGAKGAARAASGGYTRAENIISQMGHRKAVMEATGGDGSAKAAAS</sequence>
<evidence type="ECO:0000313" key="3">
    <source>
        <dbReference type="Proteomes" id="UP000664405"/>
    </source>
</evidence>
<feature type="region of interest" description="Disordered" evidence="1">
    <location>
        <begin position="255"/>
        <end position="285"/>
    </location>
</feature>
<evidence type="ECO:0000313" key="2">
    <source>
        <dbReference type="EMBL" id="MBN8195510.1"/>
    </source>
</evidence>
<gene>
    <name evidence="2" type="ORF">JF547_03180</name>
</gene>
<proteinExistence type="predicted"/>
<protein>
    <submittedName>
        <fullName evidence="2">Uncharacterized protein</fullName>
    </submittedName>
</protein>
<dbReference type="EMBL" id="JAEKJW010000001">
    <property type="protein sequence ID" value="MBN8195510.1"/>
    <property type="molecule type" value="Genomic_DNA"/>
</dbReference>
<organism evidence="2 3">
    <name type="scientific">Thalassospira povalilytica</name>
    <dbReference type="NCBI Taxonomy" id="732237"/>
    <lineage>
        <taxon>Bacteria</taxon>
        <taxon>Pseudomonadati</taxon>
        <taxon>Pseudomonadota</taxon>
        <taxon>Alphaproteobacteria</taxon>
        <taxon>Rhodospirillales</taxon>
        <taxon>Thalassospiraceae</taxon>
        <taxon>Thalassospira</taxon>
    </lineage>
</organism>
<dbReference type="Proteomes" id="UP000664405">
    <property type="component" value="Unassembled WGS sequence"/>
</dbReference>
<dbReference type="AlphaFoldDB" id="A0A8I1M5W5"/>